<evidence type="ECO:0000313" key="2">
    <source>
        <dbReference type="EMBL" id="MBB5690087.1"/>
    </source>
</evidence>
<name>A0A840Y113_9PROT</name>
<feature type="chain" id="PRO_5032591728" description="DUF4189 domain-containing protein" evidence="1">
    <location>
        <begin position="22"/>
        <end position="81"/>
    </location>
</feature>
<evidence type="ECO:0000313" key="3">
    <source>
        <dbReference type="Proteomes" id="UP000562254"/>
    </source>
</evidence>
<dbReference type="EMBL" id="JACIJE010000005">
    <property type="protein sequence ID" value="MBB5690087.1"/>
    <property type="molecule type" value="Genomic_DNA"/>
</dbReference>
<gene>
    <name evidence="2" type="ORF">FHS88_002213</name>
</gene>
<dbReference type="Proteomes" id="UP000562254">
    <property type="component" value="Unassembled WGS sequence"/>
</dbReference>
<comment type="caution">
    <text evidence="2">The sequence shown here is derived from an EMBL/GenBank/DDBJ whole genome shotgun (WGS) entry which is preliminary data.</text>
</comment>
<sequence length="81" mass="8500">MRLAIATAAAVLLGAPGAALASYFVYCDNGRIAVESRDPEQMRIARGSGVCQMGPRFGFLSDAQAFAQRNFGGAGRPCSCR</sequence>
<organism evidence="2 3">
    <name type="scientific">Neoroseomonas alkaliterrae</name>
    <dbReference type="NCBI Taxonomy" id="1452450"/>
    <lineage>
        <taxon>Bacteria</taxon>
        <taxon>Pseudomonadati</taxon>
        <taxon>Pseudomonadota</taxon>
        <taxon>Alphaproteobacteria</taxon>
        <taxon>Acetobacterales</taxon>
        <taxon>Acetobacteraceae</taxon>
        <taxon>Neoroseomonas</taxon>
    </lineage>
</organism>
<proteinExistence type="predicted"/>
<dbReference type="AlphaFoldDB" id="A0A840Y113"/>
<evidence type="ECO:0008006" key="4">
    <source>
        <dbReference type="Google" id="ProtNLM"/>
    </source>
</evidence>
<feature type="signal peptide" evidence="1">
    <location>
        <begin position="1"/>
        <end position="21"/>
    </location>
</feature>
<evidence type="ECO:0000256" key="1">
    <source>
        <dbReference type="SAM" id="SignalP"/>
    </source>
</evidence>
<keyword evidence="1" id="KW-0732">Signal</keyword>
<reference evidence="2 3" key="1">
    <citation type="submission" date="2020-08" db="EMBL/GenBank/DDBJ databases">
        <title>Genomic Encyclopedia of Type Strains, Phase IV (KMG-IV): sequencing the most valuable type-strain genomes for metagenomic binning, comparative biology and taxonomic classification.</title>
        <authorList>
            <person name="Goeker M."/>
        </authorList>
    </citation>
    <scope>NUCLEOTIDE SEQUENCE [LARGE SCALE GENOMIC DNA]</scope>
    <source>
        <strain evidence="2 3">DSM 25895</strain>
    </source>
</reference>
<dbReference type="RefSeq" id="WP_184484514.1">
    <property type="nucleotide sequence ID" value="NZ_JAAEDJ010000215.1"/>
</dbReference>
<keyword evidence="3" id="KW-1185">Reference proteome</keyword>
<protein>
    <recommendedName>
        <fullName evidence="4">DUF4189 domain-containing protein</fullName>
    </recommendedName>
</protein>
<accession>A0A840Y113</accession>